<proteinExistence type="predicted"/>
<reference evidence="2" key="1">
    <citation type="submission" date="2017-11" db="EMBL/GenBank/DDBJ databases">
        <authorList>
            <person name="Lima N.C."/>
            <person name="Parody-Merino A.M."/>
            <person name="Battley P.F."/>
            <person name="Fidler A.E."/>
            <person name="Prosdocimi F."/>
        </authorList>
    </citation>
    <scope>NUCLEOTIDE SEQUENCE [LARGE SCALE GENOMIC DNA]</scope>
</reference>
<sequence>MSPTEDKWQKHSIVTSPEALDYHGPRDTSRTKGYWKPSEVENCCAESTQQTTKASKEGGELSQFAEVNAIQLASRLLNEKSGQYSILSLYGLMNGGKCPVGVTTAMETDQLVMQR</sequence>
<gene>
    <name evidence="1" type="ORF">llap_5002</name>
</gene>
<evidence type="ECO:0000313" key="2">
    <source>
        <dbReference type="Proteomes" id="UP000233556"/>
    </source>
</evidence>
<dbReference type="EMBL" id="KZ505809">
    <property type="protein sequence ID" value="PKU44689.1"/>
    <property type="molecule type" value="Genomic_DNA"/>
</dbReference>
<reference evidence="2" key="2">
    <citation type="submission" date="2017-12" db="EMBL/GenBank/DDBJ databases">
        <title>Genome sequence of the Bar-tailed Godwit (Limosa lapponica baueri).</title>
        <authorList>
            <person name="Lima N.C.B."/>
            <person name="Parody-Merino A.M."/>
            <person name="Battley P.F."/>
            <person name="Fidler A.E."/>
            <person name="Prosdocimi F."/>
        </authorList>
    </citation>
    <scope>NUCLEOTIDE SEQUENCE [LARGE SCALE GENOMIC DNA]</scope>
</reference>
<accession>A0A2I0UF77</accession>
<dbReference type="AlphaFoldDB" id="A0A2I0UF77"/>
<organism evidence="1 2">
    <name type="scientific">Limosa lapponica baueri</name>
    <dbReference type="NCBI Taxonomy" id="1758121"/>
    <lineage>
        <taxon>Eukaryota</taxon>
        <taxon>Metazoa</taxon>
        <taxon>Chordata</taxon>
        <taxon>Craniata</taxon>
        <taxon>Vertebrata</taxon>
        <taxon>Euteleostomi</taxon>
        <taxon>Archelosauria</taxon>
        <taxon>Archosauria</taxon>
        <taxon>Dinosauria</taxon>
        <taxon>Saurischia</taxon>
        <taxon>Theropoda</taxon>
        <taxon>Coelurosauria</taxon>
        <taxon>Aves</taxon>
        <taxon>Neognathae</taxon>
        <taxon>Neoaves</taxon>
        <taxon>Charadriiformes</taxon>
        <taxon>Scolopacidae</taxon>
        <taxon>Limosa</taxon>
    </lineage>
</organism>
<name>A0A2I0UF77_LIMLA</name>
<evidence type="ECO:0000313" key="1">
    <source>
        <dbReference type="EMBL" id="PKU44689.1"/>
    </source>
</evidence>
<protein>
    <submittedName>
        <fullName evidence="1">Uncharacterized protein</fullName>
    </submittedName>
</protein>
<keyword evidence="2" id="KW-1185">Reference proteome</keyword>
<dbReference type="Proteomes" id="UP000233556">
    <property type="component" value="Unassembled WGS sequence"/>
</dbReference>